<reference evidence="5 6" key="1">
    <citation type="submission" date="2020-08" db="EMBL/GenBank/DDBJ databases">
        <title>Genomic Encyclopedia of Type Strains, Phase IV (KMG-IV): sequencing the most valuable type-strain genomes for metagenomic binning, comparative biology and taxonomic classification.</title>
        <authorList>
            <person name="Goeker M."/>
        </authorList>
    </citation>
    <scope>NUCLEOTIDE SEQUENCE [LARGE SCALE GENOMIC DNA]</scope>
    <source>
        <strain evidence="5 6">DSM 7051</strain>
    </source>
</reference>
<dbReference type="FunFam" id="3.20.20.70:FF:000071">
    <property type="entry name" value="Hydroxymethylglutaryl-CoA lyase"/>
    <property type="match status" value="1"/>
</dbReference>
<evidence type="ECO:0000313" key="5">
    <source>
        <dbReference type="EMBL" id="MBB6356545.1"/>
    </source>
</evidence>
<sequence>MTVESTVGASGGALPKSVRIVEVGPRDGLQNEKGLVPLAAKVALIERLVAAGLRTIEAGSFVAPRWVPQMADTDRVVAQFRSTLDVEMPVLVPNLKGLELAKAAGARTVAIFAAATESFARANLNAPRAESIARFAEVAAGARAHGMRVRGYVSCAVHCPYEGWVEPGVAAELAAALTEMGCYEVSMCDTTGAASPGRARAMAAATIAAIPLEQVAVHFHDTFGQALVNTLTCLELGISVVDSSVSGLGGCPYSPGAAGNLATEDLVYMLEGLGIETGVDLEALVEAGRQISGVLGRTPASRTALAMAGRRTTTCNAPLSN</sequence>
<dbReference type="CDD" id="cd07938">
    <property type="entry name" value="DRE_TIM_HMGL"/>
    <property type="match status" value="1"/>
</dbReference>
<dbReference type="Pfam" id="PF00682">
    <property type="entry name" value="HMGL-like"/>
    <property type="match status" value="1"/>
</dbReference>
<dbReference type="Gene3D" id="3.20.20.70">
    <property type="entry name" value="Aldolase class I"/>
    <property type="match status" value="1"/>
</dbReference>
<dbReference type="GO" id="GO:0046951">
    <property type="term" value="P:ketone body biosynthetic process"/>
    <property type="evidence" value="ECO:0007669"/>
    <property type="project" value="TreeGrafter"/>
</dbReference>
<comment type="similarity">
    <text evidence="1">Belongs to the HMG-CoA lyase family.</text>
</comment>
<keyword evidence="2" id="KW-0479">Metal-binding</keyword>
<dbReference type="GO" id="GO:0004419">
    <property type="term" value="F:hydroxymethylglutaryl-CoA lyase activity"/>
    <property type="evidence" value="ECO:0007669"/>
    <property type="project" value="UniProtKB-EC"/>
</dbReference>
<dbReference type="GO" id="GO:0046872">
    <property type="term" value="F:metal ion binding"/>
    <property type="evidence" value="ECO:0007669"/>
    <property type="project" value="UniProtKB-KW"/>
</dbReference>
<dbReference type="GO" id="GO:0006552">
    <property type="term" value="P:L-leucine catabolic process"/>
    <property type="evidence" value="ECO:0007669"/>
    <property type="project" value="TreeGrafter"/>
</dbReference>
<dbReference type="Proteomes" id="UP000536262">
    <property type="component" value="Unassembled WGS sequence"/>
</dbReference>
<keyword evidence="3 5" id="KW-0456">Lyase</keyword>
<dbReference type="EMBL" id="JACHOU010000014">
    <property type="protein sequence ID" value="MBB6356545.1"/>
    <property type="molecule type" value="Genomic_DNA"/>
</dbReference>
<evidence type="ECO:0000256" key="1">
    <source>
        <dbReference type="ARBA" id="ARBA00009405"/>
    </source>
</evidence>
<dbReference type="EC" id="4.1.3.4" evidence="5"/>
<keyword evidence="6" id="KW-1185">Reference proteome</keyword>
<dbReference type="RefSeq" id="WP_184701024.1">
    <property type="nucleotide sequence ID" value="NZ_BAABEG010000002.1"/>
</dbReference>
<dbReference type="AlphaFoldDB" id="A0A7X0FBA4"/>
<dbReference type="SUPFAM" id="SSF51569">
    <property type="entry name" value="Aldolase"/>
    <property type="match status" value="1"/>
</dbReference>
<gene>
    <name evidence="5" type="ORF">GGR00_004357</name>
</gene>
<dbReference type="InterPro" id="IPR043594">
    <property type="entry name" value="HMGL"/>
</dbReference>
<accession>A0A7X0FBA4</accession>
<evidence type="ECO:0000256" key="3">
    <source>
        <dbReference type="ARBA" id="ARBA00023239"/>
    </source>
</evidence>
<name>A0A7X0FBA4_9HYPH</name>
<dbReference type="InterPro" id="IPR000891">
    <property type="entry name" value="PYR_CT"/>
</dbReference>
<evidence type="ECO:0000256" key="2">
    <source>
        <dbReference type="ARBA" id="ARBA00022723"/>
    </source>
</evidence>
<dbReference type="PROSITE" id="PS50991">
    <property type="entry name" value="PYR_CT"/>
    <property type="match status" value="1"/>
</dbReference>
<evidence type="ECO:0000259" key="4">
    <source>
        <dbReference type="PROSITE" id="PS50991"/>
    </source>
</evidence>
<protein>
    <submittedName>
        <fullName evidence="5">Hydroxymethylglutaryl-CoA lyase</fullName>
        <ecNumber evidence="5">4.1.3.4</ecNumber>
    </submittedName>
</protein>
<proteinExistence type="inferred from homology"/>
<evidence type="ECO:0000313" key="6">
    <source>
        <dbReference type="Proteomes" id="UP000536262"/>
    </source>
</evidence>
<organism evidence="5 6">
    <name type="scientific">Aminobacter aganoensis</name>
    <dbReference type="NCBI Taxonomy" id="83264"/>
    <lineage>
        <taxon>Bacteria</taxon>
        <taxon>Pseudomonadati</taxon>
        <taxon>Pseudomonadota</taxon>
        <taxon>Alphaproteobacteria</taxon>
        <taxon>Hyphomicrobiales</taxon>
        <taxon>Phyllobacteriaceae</taxon>
        <taxon>Aminobacter</taxon>
    </lineage>
</organism>
<comment type="caution">
    <text evidence="5">The sequence shown here is derived from an EMBL/GenBank/DDBJ whole genome shotgun (WGS) entry which is preliminary data.</text>
</comment>
<dbReference type="InterPro" id="IPR013785">
    <property type="entry name" value="Aldolase_TIM"/>
</dbReference>
<dbReference type="NCBIfam" id="NF004283">
    <property type="entry name" value="PRK05692.1"/>
    <property type="match status" value="1"/>
</dbReference>
<dbReference type="PANTHER" id="PTHR42738">
    <property type="entry name" value="HYDROXYMETHYLGLUTARYL-COA LYASE"/>
    <property type="match status" value="1"/>
</dbReference>
<feature type="domain" description="Pyruvate carboxyltransferase" evidence="4">
    <location>
        <begin position="18"/>
        <end position="285"/>
    </location>
</feature>
<dbReference type="PANTHER" id="PTHR42738:SF7">
    <property type="entry name" value="HYDROXYMETHYLGLUTARYL-COA LYASE"/>
    <property type="match status" value="1"/>
</dbReference>